<dbReference type="InterPro" id="IPR023296">
    <property type="entry name" value="Glyco_hydro_beta-prop_sf"/>
</dbReference>
<evidence type="ECO:0000256" key="3">
    <source>
        <dbReference type="ARBA" id="ARBA00012758"/>
    </source>
</evidence>
<dbReference type="Proteomes" id="UP000661649">
    <property type="component" value="Unassembled WGS sequence"/>
</dbReference>
<evidence type="ECO:0000259" key="10">
    <source>
        <dbReference type="Pfam" id="PF00251"/>
    </source>
</evidence>
<dbReference type="InterPro" id="IPR013189">
    <property type="entry name" value="Glyco_hydro_32_C"/>
</dbReference>
<evidence type="ECO:0000259" key="11">
    <source>
        <dbReference type="Pfam" id="PF08244"/>
    </source>
</evidence>
<dbReference type="InterPro" id="IPR013148">
    <property type="entry name" value="Glyco_hydro_32_N"/>
</dbReference>
<evidence type="ECO:0000256" key="9">
    <source>
        <dbReference type="RuleBase" id="RU365015"/>
    </source>
</evidence>
<dbReference type="SMART" id="SM00640">
    <property type="entry name" value="Glyco_32"/>
    <property type="match status" value="1"/>
</dbReference>
<keyword evidence="13" id="KW-1185">Reference proteome</keyword>
<protein>
    <recommendedName>
        <fullName evidence="4 8">Sucrose-6-phosphate hydrolase</fullName>
        <ecNumber evidence="3 8">3.2.1.26</ecNumber>
    </recommendedName>
    <alternativeName>
        <fullName evidence="7 9">Invertase</fullName>
    </alternativeName>
</protein>
<dbReference type="InterPro" id="IPR013320">
    <property type="entry name" value="ConA-like_dom_sf"/>
</dbReference>
<evidence type="ECO:0000313" key="13">
    <source>
        <dbReference type="Proteomes" id="UP000661649"/>
    </source>
</evidence>
<evidence type="ECO:0000256" key="2">
    <source>
        <dbReference type="ARBA" id="ARBA00009902"/>
    </source>
</evidence>
<evidence type="ECO:0000256" key="6">
    <source>
        <dbReference type="ARBA" id="ARBA00023295"/>
    </source>
</evidence>
<organism evidence="12 13">
    <name type="scientific">Blautia stercoris</name>
    <dbReference type="NCBI Taxonomy" id="871664"/>
    <lineage>
        <taxon>Bacteria</taxon>
        <taxon>Bacillati</taxon>
        <taxon>Bacillota</taxon>
        <taxon>Clostridia</taxon>
        <taxon>Lachnospirales</taxon>
        <taxon>Lachnospiraceae</taxon>
        <taxon>Blautia</taxon>
    </lineage>
</organism>
<dbReference type="InterPro" id="IPR001362">
    <property type="entry name" value="Glyco_hydro_32"/>
</dbReference>
<gene>
    <name evidence="12" type="ORF">H8712_10950</name>
</gene>
<feature type="domain" description="Glycosyl hydrolase family 32 C-terminal" evidence="11">
    <location>
        <begin position="352"/>
        <end position="484"/>
    </location>
</feature>
<dbReference type="SUPFAM" id="SSF49899">
    <property type="entry name" value="Concanavalin A-like lectins/glucanases"/>
    <property type="match status" value="1"/>
</dbReference>
<keyword evidence="5 8" id="KW-0378">Hydrolase</keyword>
<dbReference type="PROSITE" id="PS00609">
    <property type="entry name" value="GLYCOSYL_HYDROL_F32"/>
    <property type="match status" value="1"/>
</dbReference>
<accession>A0ABR7PCP6</accession>
<dbReference type="RefSeq" id="WP_187558844.1">
    <property type="nucleotide sequence ID" value="NZ_JACRTP010000004.1"/>
</dbReference>
<dbReference type="InterPro" id="IPR018053">
    <property type="entry name" value="Glyco_hydro_32_AS"/>
</dbReference>
<dbReference type="EC" id="3.2.1.26" evidence="3 8"/>
<comment type="subcellular location">
    <subcellularLocation>
        <location evidence="9">Cytoplasm</location>
    </subcellularLocation>
</comment>
<name>A0ABR7PCP6_9FIRM</name>
<reference evidence="12 13" key="1">
    <citation type="submission" date="2020-08" db="EMBL/GenBank/DDBJ databases">
        <title>Genome public.</title>
        <authorList>
            <person name="Liu C."/>
            <person name="Sun Q."/>
        </authorList>
    </citation>
    <scope>NUCLEOTIDE SEQUENCE [LARGE SCALE GENOMIC DNA]</scope>
    <source>
        <strain evidence="12 13">3_YM_SP_D4_24.mj</strain>
    </source>
</reference>
<dbReference type="Gene3D" id="2.60.120.560">
    <property type="entry name" value="Exo-inulinase, domain 1"/>
    <property type="match status" value="1"/>
</dbReference>
<evidence type="ECO:0000313" key="12">
    <source>
        <dbReference type="EMBL" id="MBC8629121.1"/>
    </source>
</evidence>
<dbReference type="EMBL" id="JACRTP010000004">
    <property type="protein sequence ID" value="MBC8629121.1"/>
    <property type="molecule type" value="Genomic_DNA"/>
</dbReference>
<evidence type="ECO:0000256" key="4">
    <source>
        <dbReference type="ARBA" id="ARBA00019623"/>
    </source>
</evidence>
<keyword evidence="9" id="KW-0119">Carbohydrate metabolism</keyword>
<dbReference type="InterPro" id="IPR051214">
    <property type="entry name" value="GH32_Enzymes"/>
</dbReference>
<keyword evidence="6 8" id="KW-0326">Glycosidase</keyword>
<sequence>MINDKLKKAREYEVRKEKEIAPDKRPAFHLTPRVGWMNDPNGFSYHNGEYHLFYQYHPYGTNWGPMHWGHAVSKDLLKWEYCPTALAPDESYDNFGCFSGSADTLDDGRQILMYTGVQSTKDEDGKEIVFQTQCIAVGDGTNFEKYEKNPVITADALPEGASKIDFRDPKIWKEKDGTFRCVVGSRPADGSGQILLYSSKDGFSWNFEQILIQNKNRFGKMWECPDFFEVDGKWLLMVSPQDMMPVGLEYGAGNGTLCVAGHLDENKHLVEEYTQSIDYGIDFYAPQTVLAPDGRRIMIGWMQNWDTCGVREDDMKWFGQTSCPREIQFVDGKLIQNPIRELSNYHKNTVSYSEVLISDCISLEKVSGRMIDLEMEIKPEDEENCYDKFVIQFAKNESFHSDIVFYPKESVLEIDRSWSGIRRAVQHQKKCKVADNNGSIKLRVILDRYSVEVFVNDGEQAMSMAVFTEQCADEICFYAEGKVKANVTKSDLEF</sequence>
<evidence type="ECO:0000256" key="8">
    <source>
        <dbReference type="RuleBase" id="RU362110"/>
    </source>
</evidence>
<dbReference type="CDD" id="cd08996">
    <property type="entry name" value="GH32_FFase"/>
    <property type="match status" value="1"/>
</dbReference>
<comment type="caution">
    <text evidence="12">The sequence shown here is derived from an EMBL/GenBank/DDBJ whole genome shotgun (WGS) entry which is preliminary data.</text>
</comment>
<dbReference type="NCBIfam" id="TIGR01322">
    <property type="entry name" value="scrB_fam"/>
    <property type="match status" value="1"/>
</dbReference>
<keyword evidence="9" id="KW-0963">Cytoplasm</keyword>
<evidence type="ECO:0000256" key="1">
    <source>
        <dbReference type="ARBA" id="ARBA00004914"/>
    </source>
</evidence>
<evidence type="ECO:0000256" key="7">
    <source>
        <dbReference type="ARBA" id="ARBA00033367"/>
    </source>
</evidence>
<dbReference type="PANTHER" id="PTHR43101:SF1">
    <property type="entry name" value="BETA-FRUCTOSIDASE"/>
    <property type="match status" value="1"/>
</dbReference>
<dbReference type="PANTHER" id="PTHR43101">
    <property type="entry name" value="BETA-FRUCTOSIDASE"/>
    <property type="match status" value="1"/>
</dbReference>
<dbReference type="SUPFAM" id="SSF75005">
    <property type="entry name" value="Arabinanase/levansucrase/invertase"/>
    <property type="match status" value="1"/>
</dbReference>
<comment type="function">
    <text evidence="9">Enables the bacterium to metabolize sucrose as a sole carbon source.</text>
</comment>
<comment type="similarity">
    <text evidence="2 8">Belongs to the glycosyl hydrolase 32 family.</text>
</comment>
<dbReference type="GO" id="GO:0016787">
    <property type="term" value="F:hydrolase activity"/>
    <property type="evidence" value="ECO:0007669"/>
    <property type="project" value="UniProtKB-KW"/>
</dbReference>
<dbReference type="Pfam" id="PF00251">
    <property type="entry name" value="Glyco_hydro_32N"/>
    <property type="match status" value="1"/>
</dbReference>
<feature type="domain" description="Glycosyl hydrolase family 32 N-terminal" evidence="10">
    <location>
        <begin position="29"/>
        <end position="338"/>
    </location>
</feature>
<dbReference type="Pfam" id="PF08244">
    <property type="entry name" value="Glyco_hydro_32C"/>
    <property type="match status" value="1"/>
</dbReference>
<dbReference type="Gene3D" id="2.115.10.20">
    <property type="entry name" value="Glycosyl hydrolase domain, family 43"/>
    <property type="match status" value="1"/>
</dbReference>
<dbReference type="InterPro" id="IPR006232">
    <property type="entry name" value="Suc6P_hydrolase"/>
</dbReference>
<evidence type="ECO:0000256" key="5">
    <source>
        <dbReference type="ARBA" id="ARBA00022801"/>
    </source>
</evidence>
<comment type="catalytic activity">
    <reaction evidence="8">
        <text>Hydrolysis of terminal non-reducing beta-D-fructofuranoside residues in beta-D-fructofuranosides.</text>
        <dbReference type="EC" id="3.2.1.26"/>
    </reaction>
</comment>
<comment type="pathway">
    <text evidence="1 9">Glycan biosynthesis; sucrose metabolism.</text>
</comment>
<proteinExistence type="inferred from homology"/>